<organism evidence="3">
    <name type="scientific">Aspergillus niger</name>
    <dbReference type="NCBI Taxonomy" id="5061"/>
    <lineage>
        <taxon>Eukaryota</taxon>
        <taxon>Fungi</taxon>
        <taxon>Dikarya</taxon>
        <taxon>Ascomycota</taxon>
        <taxon>Pezizomycotina</taxon>
        <taxon>Eurotiomycetes</taxon>
        <taxon>Eurotiomycetidae</taxon>
        <taxon>Eurotiales</taxon>
        <taxon>Aspergillaceae</taxon>
        <taxon>Aspergillus</taxon>
        <taxon>Aspergillus subgen. Circumdati</taxon>
    </lineage>
</organism>
<accession>A0AAJ6QFP7</accession>
<feature type="region of interest" description="Disordered" evidence="1">
    <location>
        <begin position="101"/>
        <end position="123"/>
    </location>
</feature>
<evidence type="ECO:0000313" key="3">
    <source>
        <dbReference type="RefSeq" id="XP_001395483.3"/>
    </source>
</evidence>
<reference evidence="3" key="1">
    <citation type="submission" date="2025-02" db="EMBL/GenBank/DDBJ databases">
        <authorList>
            <consortium name="NCBI Genome Project"/>
        </authorList>
    </citation>
    <scope>NUCLEOTIDE SEQUENCE</scope>
</reference>
<proteinExistence type="predicted"/>
<dbReference type="RefSeq" id="XP_001395483.3">
    <property type="nucleotide sequence ID" value="XM_001395446.3"/>
</dbReference>
<feature type="chain" id="PRO_5044800627" evidence="2">
    <location>
        <begin position="22"/>
        <end position="202"/>
    </location>
</feature>
<feature type="signal peptide" evidence="2">
    <location>
        <begin position="1"/>
        <end position="21"/>
    </location>
</feature>
<dbReference type="AlphaFoldDB" id="A0AAJ6QFP7"/>
<gene>
    <name evidence="3" type="ORF">An12g04090</name>
</gene>
<dbReference type="GeneID" id="4985757"/>
<name>A0AAJ6QFP7_ASPNG</name>
<dbReference type="VEuPathDB" id="FungiDB:An12g04090"/>
<protein>
    <submittedName>
        <fullName evidence="3">Uncharacterized protein</fullName>
    </submittedName>
</protein>
<evidence type="ECO:0000256" key="2">
    <source>
        <dbReference type="SAM" id="SignalP"/>
    </source>
</evidence>
<reference evidence="3" key="2">
    <citation type="submission" date="2025-08" db="UniProtKB">
        <authorList>
            <consortium name="RefSeq"/>
        </authorList>
    </citation>
    <scope>IDENTIFICATION</scope>
</reference>
<keyword evidence="2" id="KW-0732">Signal</keyword>
<dbReference type="KEGG" id="ang:An12g04090"/>
<evidence type="ECO:0000256" key="1">
    <source>
        <dbReference type="SAM" id="MobiDB-lite"/>
    </source>
</evidence>
<sequence length="202" mass="22132">MSPTQSLGKLLVLILISSSSAMSLTRYTAPIPQGAKVVETREQLNQVVRENPETVLYDQDGGYMLKDESGTVVAIAADSLCPELDQALAEVEALQAETKLAGNAGEQGDTTSKKRDVNNVQDTNRPLRCSHPRCFNSAICLTYTDCHVCLRSHHLDYLHEIVAMYLVNAYPGVGDYYIRETQVSPKLSSLSATGSIMRTTYT</sequence>